<dbReference type="FunFam" id="3.30.565.10:FF:000006">
    <property type="entry name" value="Sensor histidine kinase WalK"/>
    <property type="match status" value="1"/>
</dbReference>
<dbReference type="SUPFAM" id="SSF48452">
    <property type="entry name" value="TPR-like"/>
    <property type="match status" value="2"/>
</dbReference>
<dbReference type="SUPFAM" id="SSF55874">
    <property type="entry name" value="ATPase domain of HSP90 chaperone/DNA topoisomerase II/histidine kinase"/>
    <property type="match status" value="1"/>
</dbReference>
<organism evidence="9 10">
    <name type="scientific">Algibacter lectus</name>
    <dbReference type="NCBI Taxonomy" id="221126"/>
    <lineage>
        <taxon>Bacteria</taxon>
        <taxon>Pseudomonadati</taxon>
        <taxon>Bacteroidota</taxon>
        <taxon>Flavobacteriia</taxon>
        <taxon>Flavobacteriales</taxon>
        <taxon>Flavobacteriaceae</taxon>
        <taxon>Algibacter</taxon>
    </lineage>
</organism>
<dbReference type="Gene3D" id="1.25.40.10">
    <property type="entry name" value="Tetratricopeptide repeat domain"/>
    <property type="match status" value="2"/>
</dbReference>
<dbReference type="GO" id="GO:0000155">
    <property type="term" value="F:phosphorelay sensor kinase activity"/>
    <property type="evidence" value="ECO:0007669"/>
    <property type="project" value="InterPro"/>
</dbReference>
<gene>
    <name evidence="9" type="ORF">DFQ06_0718</name>
</gene>
<dbReference type="RefSeq" id="WP_081959092.1">
    <property type="nucleotide sequence ID" value="NZ_BBNQ01000003.1"/>
</dbReference>
<dbReference type="SMART" id="SM00387">
    <property type="entry name" value="HATPase_c"/>
    <property type="match status" value="1"/>
</dbReference>
<dbReference type="OrthoDB" id="9781208at2"/>
<dbReference type="SMART" id="SM00028">
    <property type="entry name" value="TPR"/>
    <property type="match status" value="5"/>
</dbReference>
<dbReference type="Gene3D" id="3.30.565.10">
    <property type="entry name" value="Histidine kinase-like ATPase, C-terminal domain"/>
    <property type="match status" value="1"/>
</dbReference>
<feature type="transmembrane region" description="Helical" evidence="7">
    <location>
        <begin position="12"/>
        <end position="32"/>
    </location>
</feature>
<keyword evidence="3" id="KW-0597">Phosphoprotein</keyword>
<evidence type="ECO:0000256" key="7">
    <source>
        <dbReference type="SAM" id="Phobius"/>
    </source>
</evidence>
<evidence type="ECO:0000256" key="1">
    <source>
        <dbReference type="ARBA" id="ARBA00000085"/>
    </source>
</evidence>
<evidence type="ECO:0000256" key="2">
    <source>
        <dbReference type="ARBA" id="ARBA00012438"/>
    </source>
</evidence>
<dbReference type="InterPro" id="IPR004358">
    <property type="entry name" value="Sig_transdc_His_kin-like_C"/>
</dbReference>
<dbReference type="CDD" id="cd00075">
    <property type="entry name" value="HATPase"/>
    <property type="match status" value="1"/>
</dbReference>
<dbReference type="InterPro" id="IPR036097">
    <property type="entry name" value="HisK_dim/P_sf"/>
</dbReference>
<evidence type="ECO:0000259" key="8">
    <source>
        <dbReference type="PROSITE" id="PS50109"/>
    </source>
</evidence>
<keyword evidence="5 9" id="KW-0418">Kinase</keyword>
<dbReference type="PRINTS" id="PR00344">
    <property type="entry name" value="BCTRLSENSOR"/>
</dbReference>
<dbReference type="SUPFAM" id="SSF47384">
    <property type="entry name" value="Homodimeric domain of signal transducing histidine kinase"/>
    <property type="match status" value="1"/>
</dbReference>
<comment type="catalytic activity">
    <reaction evidence="1">
        <text>ATP + protein L-histidine = ADP + protein N-phospho-L-histidine.</text>
        <dbReference type="EC" id="2.7.13.3"/>
    </reaction>
</comment>
<dbReference type="PANTHER" id="PTHR43547:SF2">
    <property type="entry name" value="HYBRID SIGNAL TRANSDUCTION HISTIDINE KINASE C"/>
    <property type="match status" value="1"/>
</dbReference>
<dbReference type="Pfam" id="PF02518">
    <property type="entry name" value="HATPase_c"/>
    <property type="match status" value="1"/>
</dbReference>
<evidence type="ECO:0000313" key="9">
    <source>
        <dbReference type="EMBL" id="TDY63824.1"/>
    </source>
</evidence>
<evidence type="ECO:0000313" key="10">
    <source>
        <dbReference type="Proteomes" id="UP000294824"/>
    </source>
</evidence>
<name>A0A4R8MEM2_9FLAO</name>
<evidence type="ECO:0000256" key="4">
    <source>
        <dbReference type="ARBA" id="ARBA00022679"/>
    </source>
</evidence>
<keyword evidence="10" id="KW-1185">Reference proteome</keyword>
<keyword evidence="7" id="KW-1133">Transmembrane helix</keyword>
<dbReference type="InterPro" id="IPR003594">
    <property type="entry name" value="HATPase_dom"/>
</dbReference>
<feature type="repeat" description="TPR" evidence="6">
    <location>
        <begin position="179"/>
        <end position="212"/>
    </location>
</feature>
<protein>
    <recommendedName>
        <fullName evidence="2">histidine kinase</fullName>
        <ecNumber evidence="2">2.7.13.3</ecNumber>
    </recommendedName>
</protein>
<dbReference type="InterPro" id="IPR036890">
    <property type="entry name" value="HATPase_C_sf"/>
</dbReference>
<dbReference type="Proteomes" id="UP000294824">
    <property type="component" value="Unassembled WGS sequence"/>
</dbReference>
<dbReference type="CDD" id="cd00082">
    <property type="entry name" value="HisKA"/>
    <property type="match status" value="1"/>
</dbReference>
<keyword evidence="7" id="KW-0812">Transmembrane</keyword>
<dbReference type="PROSITE" id="PS50109">
    <property type="entry name" value="HIS_KIN"/>
    <property type="match status" value="1"/>
</dbReference>
<keyword evidence="6" id="KW-0802">TPR repeat</keyword>
<evidence type="ECO:0000256" key="3">
    <source>
        <dbReference type="ARBA" id="ARBA00022553"/>
    </source>
</evidence>
<dbReference type="InterPro" id="IPR011990">
    <property type="entry name" value="TPR-like_helical_dom_sf"/>
</dbReference>
<dbReference type="Gene3D" id="1.10.287.130">
    <property type="match status" value="1"/>
</dbReference>
<evidence type="ECO:0000256" key="6">
    <source>
        <dbReference type="PROSITE-ProRule" id="PRU00339"/>
    </source>
</evidence>
<dbReference type="InterPro" id="IPR019734">
    <property type="entry name" value="TPR_rpt"/>
</dbReference>
<keyword evidence="7" id="KW-0472">Membrane</keyword>
<dbReference type="EMBL" id="SORL01000007">
    <property type="protein sequence ID" value="TDY63824.1"/>
    <property type="molecule type" value="Genomic_DNA"/>
</dbReference>
<dbReference type="InterPro" id="IPR005467">
    <property type="entry name" value="His_kinase_dom"/>
</dbReference>
<accession>A0A4R8MEM2</accession>
<dbReference type="InterPro" id="IPR003661">
    <property type="entry name" value="HisK_dim/P_dom"/>
</dbReference>
<feature type="transmembrane region" description="Helical" evidence="7">
    <location>
        <begin position="411"/>
        <end position="429"/>
    </location>
</feature>
<sequence length="688" mass="79485">MPNVLHIKKLNLPHIFIFIAVFTLFNAFSAYSKERLKKEIQRDIKKIQETPHFEKDTTYINLLHELIREYNQYNLDSLLIISNQTIKLSKAIKYDKGETEGYIIKGGYYSDIGEQDDAIFYFIKANLKARAINDTDLTLYSYSELAKEYMYKDEYAKSLKTFLTGIEIAKDSQNDKWLPILYINISVLYSLQKEYEQAVSFLKKALDVNERNDDQRLTGIILSNLAFSYIEIGNIENAKEPVNKAITIFEDLEQNSWLTYVYEIKGTIFLKKNEYDHALFWLNKSEVLHKNIDQTRYKIPLYLLLSKAYYGLRSNEIAASYAVKALEISKDLNNLENRDEILKILYEIKKADEDFGQALTYLEEFKAISDTINKKNNIKELSILKSNLEFEQEKEKYISDNEQKNLLQRSYIYFSILIILAFTIIIVILKRNNKIQNSLNQKLIENTHALKKNEIHLNGANNTKIRLFSIIAHDLKGPINSFKSLLDLFNNSKVSQTEFMHFMPQIGENIESIAFTLNNLLTWGQSQMNGLSTKPDFINVNTLVEDSLRLLSKQADVKSISTINKVEDHVITWSDRDQIDIVIRNLISNAVKFTRAHGTITVAAIEQNEFWQIQIKDNGVGMSEDVLTNIFSEKETSTTYGTQNEKGTGLGLRVCKEMVENNGGTIWVESEIEKGSTFYFTLPKGEKL</sequence>
<keyword evidence="4" id="KW-0808">Transferase</keyword>
<feature type="domain" description="Histidine kinase" evidence="8">
    <location>
        <begin position="470"/>
        <end position="686"/>
    </location>
</feature>
<dbReference type="EC" id="2.7.13.3" evidence="2"/>
<dbReference type="PANTHER" id="PTHR43547">
    <property type="entry name" value="TWO-COMPONENT HISTIDINE KINASE"/>
    <property type="match status" value="1"/>
</dbReference>
<comment type="caution">
    <text evidence="9">The sequence shown here is derived from an EMBL/GenBank/DDBJ whole genome shotgun (WGS) entry which is preliminary data.</text>
</comment>
<dbReference type="PROSITE" id="PS50005">
    <property type="entry name" value="TPR"/>
    <property type="match status" value="1"/>
</dbReference>
<evidence type="ECO:0000256" key="5">
    <source>
        <dbReference type="ARBA" id="ARBA00022777"/>
    </source>
</evidence>
<reference evidence="9 10" key="1">
    <citation type="submission" date="2019-03" db="EMBL/GenBank/DDBJ databases">
        <title>Genomic Encyclopedia of Type Strains, Phase III (KMG-III): the genomes of soil and plant-associated and newly described type strains.</title>
        <authorList>
            <person name="Whitman W."/>
        </authorList>
    </citation>
    <scope>NUCLEOTIDE SEQUENCE [LARGE SCALE GENOMIC DNA]</scope>
    <source>
        <strain evidence="9 10">CECT 8301</strain>
    </source>
</reference>
<dbReference type="AlphaFoldDB" id="A0A4R8MEM2"/>
<dbReference type="Pfam" id="PF13424">
    <property type="entry name" value="TPR_12"/>
    <property type="match status" value="1"/>
</dbReference>
<proteinExistence type="predicted"/>